<dbReference type="Proteomes" id="UP001195624">
    <property type="component" value="Unassembled WGS sequence"/>
</dbReference>
<keyword evidence="2" id="KW-0805">Transcription regulation</keyword>
<comment type="similarity">
    <text evidence="1">Belongs to the LysR transcriptional regulatory family.</text>
</comment>
<evidence type="ECO:0000256" key="4">
    <source>
        <dbReference type="ARBA" id="ARBA00023163"/>
    </source>
</evidence>
<dbReference type="PANTHER" id="PTHR30537:SF1">
    <property type="entry name" value="HTH-TYPE TRANSCRIPTIONAL REGULATOR PGRR"/>
    <property type="match status" value="1"/>
</dbReference>
<dbReference type="CDD" id="cd08474">
    <property type="entry name" value="PBP2_CrgA_like_5"/>
    <property type="match status" value="1"/>
</dbReference>
<evidence type="ECO:0000256" key="3">
    <source>
        <dbReference type="ARBA" id="ARBA00023125"/>
    </source>
</evidence>
<reference evidence="6 7" key="1">
    <citation type="submission" date="2021-03" db="EMBL/GenBank/DDBJ databases">
        <authorList>
            <person name="D'Agostino P."/>
            <person name="Huntemann M."/>
            <person name="Clum A."/>
            <person name="Spunde A."/>
            <person name="Palaniappan K."/>
            <person name="Ritter S."/>
            <person name="Mikhailova N."/>
            <person name="Chen I.-M."/>
            <person name="Stamatis D."/>
            <person name="Reddy T."/>
            <person name="O'Malley R."/>
            <person name="Daum C."/>
            <person name="Shapiro N."/>
            <person name="Ivanova N."/>
            <person name="Kyrpides N."/>
            <person name="Woyke T."/>
        </authorList>
    </citation>
    <scope>NUCLEOTIDE SEQUENCE [LARGE SCALE GENOMIC DNA]</scope>
    <source>
        <strain evidence="6 7">WS4403</strain>
    </source>
</reference>
<evidence type="ECO:0000256" key="2">
    <source>
        <dbReference type="ARBA" id="ARBA00023015"/>
    </source>
</evidence>
<sequence>MMSTINYNGLSVFIVVARERSFTRAAAHLGISQSAVSHSINSLEENLGIRLLTRTTRGAAPTEAGERLLSNLAPYYSGIQAELAALTELREKPSGTVRISAHDHAATTILWPKLAPLLRDYPDITIEINIEYGLIDIVAERFDAGVRNGSQIANDMIAMRISPDFRMLVVGSPGYFARYPAPQTPDELIAHNCANLRLATHGGLYAWEFAREGKSLNVQVSGQMIFNTSPQLLTAAIEGYALAFAPEDVVQPYVDAGQLVTVLEEWSPQVPGYHLYYPSRRHSLPAFQLVLDALRLPTG</sequence>
<comment type="caution">
    <text evidence="6">The sequence shown here is derived from an EMBL/GenBank/DDBJ whole genome shotgun (WGS) entry which is preliminary data.</text>
</comment>
<evidence type="ECO:0000259" key="5">
    <source>
        <dbReference type="PROSITE" id="PS50931"/>
    </source>
</evidence>
<reference evidence="7" key="2">
    <citation type="submission" date="2023-07" db="EMBL/GenBank/DDBJ databases">
        <title>Genome mining of underrepresented organisms for secondary metabolites.</title>
        <authorList>
            <person name="D'Agostino P.M."/>
        </authorList>
    </citation>
    <scope>NUCLEOTIDE SEQUENCE [LARGE SCALE GENOMIC DNA]</scope>
    <source>
        <strain evidence="7">WS4403</strain>
    </source>
</reference>
<organism evidence="6 7">
    <name type="scientific">Winslowiella toletana</name>
    <dbReference type="NCBI Taxonomy" id="92490"/>
    <lineage>
        <taxon>Bacteria</taxon>
        <taxon>Pseudomonadati</taxon>
        <taxon>Pseudomonadota</taxon>
        <taxon>Gammaproteobacteria</taxon>
        <taxon>Enterobacterales</taxon>
        <taxon>Erwiniaceae</taxon>
        <taxon>Winslowiella</taxon>
    </lineage>
</organism>
<dbReference type="PROSITE" id="PS50931">
    <property type="entry name" value="HTH_LYSR"/>
    <property type="match status" value="1"/>
</dbReference>
<dbReference type="Pfam" id="PF00126">
    <property type="entry name" value="HTH_1"/>
    <property type="match status" value="1"/>
</dbReference>
<keyword evidence="7" id="KW-1185">Reference proteome</keyword>
<proteinExistence type="inferred from homology"/>
<dbReference type="PANTHER" id="PTHR30537">
    <property type="entry name" value="HTH-TYPE TRANSCRIPTIONAL REGULATOR"/>
    <property type="match status" value="1"/>
</dbReference>
<evidence type="ECO:0000256" key="1">
    <source>
        <dbReference type="ARBA" id="ARBA00009437"/>
    </source>
</evidence>
<gene>
    <name evidence="6" type="ORF">J2125_003953</name>
</gene>
<dbReference type="InterPro" id="IPR036390">
    <property type="entry name" value="WH_DNA-bd_sf"/>
</dbReference>
<dbReference type="EMBL" id="JAGGMQ010000001">
    <property type="protein sequence ID" value="MBP2170761.1"/>
    <property type="molecule type" value="Genomic_DNA"/>
</dbReference>
<dbReference type="InterPro" id="IPR005119">
    <property type="entry name" value="LysR_subst-bd"/>
</dbReference>
<dbReference type="InterPro" id="IPR000847">
    <property type="entry name" value="LysR_HTH_N"/>
</dbReference>
<dbReference type="InterPro" id="IPR058163">
    <property type="entry name" value="LysR-type_TF_proteobact-type"/>
</dbReference>
<dbReference type="Gene3D" id="3.40.190.290">
    <property type="match status" value="1"/>
</dbReference>
<accession>A0ABS4PDP5</accession>
<dbReference type="GO" id="GO:0003677">
    <property type="term" value="F:DNA binding"/>
    <property type="evidence" value="ECO:0007669"/>
    <property type="project" value="UniProtKB-KW"/>
</dbReference>
<dbReference type="SUPFAM" id="SSF53850">
    <property type="entry name" value="Periplasmic binding protein-like II"/>
    <property type="match status" value="1"/>
</dbReference>
<protein>
    <submittedName>
        <fullName evidence="6">DNA-binding transcriptional LysR family regulator</fullName>
    </submittedName>
</protein>
<feature type="domain" description="HTH lysR-type" evidence="5">
    <location>
        <begin position="5"/>
        <end position="62"/>
    </location>
</feature>
<evidence type="ECO:0000313" key="7">
    <source>
        <dbReference type="Proteomes" id="UP001195624"/>
    </source>
</evidence>
<keyword evidence="4" id="KW-0804">Transcription</keyword>
<dbReference type="Gene3D" id="1.10.10.10">
    <property type="entry name" value="Winged helix-like DNA-binding domain superfamily/Winged helix DNA-binding domain"/>
    <property type="match status" value="1"/>
</dbReference>
<evidence type="ECO:0000313" key="6">
    <source>
        <dbReference type="EMBL" id="MBP2170761.1"/>
    </source>
</evidence>
<dbReference type="PRINTS" id="PR00039">
    <property type="entry name" value="HTHLYSR"/>
</dbReference>
<dbReference type="Pfam" id="PF03466">
    <property type="entry name" value="LysR_substrate"/>
    <property type="match status" value="1"/>
</dbReference>
<dbReference type="SUPFAM" id="SSF46785">
    <property type="entry name" value="Winged helix' DNA-binding domain"/>
    <property type="match status" value="1"/>
</dbReference>
<keyword evidence="3 6" id="KW-0238">DNA-binding</keyword>
<dbReference type="InterPro" id="IPR036388">
    <property type="entry name" value="WH-like_DNA-bd_sf"/>
</dbReference>
<name>A0ABS4PDP5_9GAMM</name>